<organism evidence="1 2">
    <name type="scientific">Brachionus plicatilis</name>
    <name type="common">Marine rotifer</name>
    <name type="synonym">Brachionus muelleri</name>
    <dbReference type="NCBI Taxonomy" id="10195"/>
    <lineage>
        <taxon>Eukaryota</taxon>
        <taxon>Metazoa</taxon>
        <taxon>Spiralia</taxon>
        <taxon>Gnathifera</taxon>
        <taxon>Rotifera</taxon>
        <taxon>Eurotatoria</taxon>
        <taxon>Monogononta</taxon>
        <taxon>Pseudotrocha</taxon>
        <taxon>Ploima</taxon>
        <taxon>Brachionidae</taxon>
        <taxon>Brachionus</taxon>
    </lineage>
</organism>
<sequence length="66" mass="7610">MVNELPLCDLINGIIGETTQQVAHVLLPSDVRLHNKINETVTVLKEIKRKFHMRHPDTRQRLAIKS</sequence>
<reference evidence="1 2" key="1">
    <citation type="journal article" date="2018" name="Sci. Rep.">
        <title>Genomic signatures of local adaptation to the degree of environmental predictability in rotifers.</title>
        <authorList>
            <person name="Franch-Gras L."/>
            <person name="Hahn C."/>
            <person name="Garcia-Roger E.M."/>
            <person name="Carmona M.J."/>
            <person name="Serra M."/>
            <person name="Gomez A."/>
        </authorList>
    </citation>
    <scope>NUCLEOTIDE SEQUENCE [LARGE SCALE GENOMIC DNA]</scope>
    <source>
        <strain evidence="1">HYR1</strain>
    </source>
</reference>
<proteinExistence type="predicted"/>
<evidence type="ECO:0000313" key="2">
    <source>
        <dbReference type="Proteomes" id="UP000276133"/>
    </source>
</evidence>
<dbReference type="EMBL" id="REGN01003146">
    <property type="protein sequence ID" value="RNA24316.1"/>
    <property type="molecule type" value="Genomic_DNA"/>
</dbReference>
<comment type="caution">
    <text evidence="1">The sequence shown here is derived from an EMBL/GenBank/DDBJ whole genome shotgun (WGS) entry which is preliminary data.</text>
</comment>
<name>A0A3M7RL75_BRAPC</name>
<gene>
    <name evidence="1" type="ORF">BpHYR1_014389</name>
</gene>
<accession>A0A3M7RL75</accession>
<keyword evidence="2" id="KW-1185">Reference proteome</keyword>
<dbReference type="AlphaFoldDB" id="A0A3M7RL75"/>
<dbReference type="Proteomes" id="UP000276133">
    <property type="component" value="Unassembled WGS sequence"/>
</dbReference>
<evidence type="ECO:0000313" key="1">
    <source>
        <dbReference type="EMBL" id="RNA24316.1"/>
    </source>
</evidence>
<protein>
    <submittedName>
        <fullName evidence="1">Uncharacterized protein</fullName>
    </submittedName>
</protein>